<dbReference type="eggNOG" id="KOG3098">
    <property type="taxonomic scope" value="Eukaryota"/>
</dbReference>
<evidence type="ECO:0000256" key="3">
    <source>
        <dbReference type="ARBA" id="ARBA00022692"/>
    </source>
</evidence>
<sequence length="433" mass="45718">MAVVMVELGRPEVFKLCGVGLGEYNVGNVIVVATAFCGLFTSFNSLQNFETSLNKSLGFFSLGILYTCLALSTFIAPAVVRTLGNRISLCIGAFTYCMFIAANIHVEAYILLPVAGIMGVGAGVLWTAQGAHLAQSSDAGQMGKMSGLFFSIFQINQVTGNLLVAVLLHVGINVHVVIIILTGIALLFSLLLLAVKPTYPGSLLKAPVVGDDAAAAESLLAQAGSVQDTEAGPDLGLPTLTTRELVLETLHLFGKLRLQLLILPMFYSGLTQTYYFGIFPRQVDLRMIGWLMACFGSADASLSLILGKVSDRIGRRPILFAGAFACVVGVLAANAVAHFDWPSWVMFPAAVALGAADASYNTQLYAILGSFFPEHREAAFAAFKAVQAGSTGAAFAASQFASFFVLSAALLGSLVLGLISLVILDLWVRPLSS</sequence>
<feature type="transmembrane region" description="Helical" evidence="6">
    <location>
        <begin position="258"/>
        <end position="275"/>
    </location>
</feature>
<dbReference type="OrthoDB" id="196103at2759"/>
<feature type="transmembrane region" description="Helical" evidence="6">
    <location>
        <begin position="110"/>
        <end position="128"/>
    </location>
</feature>
<feature type="transmembrane region" description="Helical" evidence="6">
    <location>
        <begin position="87"/>
        <end position="104"/>
    </location>
</feature>
<dbReference type="InterPro" id="IPR020846">
    <property type="entry name" value="MFS_dom"/>
</dbReference>
<dbReference type="InterPro" id="IPR010291">
    <property type="entry name" value="Ion_channel_UNC-93"/>
</dbReference>
<feature type="transmembrane region" description="Helical" evidence="6">
    <location>
        <begin position="174"/>
        <end position="195"/>
    </location>
</feature>
<evidence type="ECO:0000256" key="5">
    <source>
        <dbReference type="ARBA" id="ARBA00023136"/>
    </source>
</evidence>
<feature type="transmembrane region" description="Helical" evidence="6">
    <location>
        <begin position="24"/>
        <end position="46"/>
    </location>
</feature>
<keyword evidence="4 6" id="KW-1133">Transmembrane helix</keyword>
<dbReference type="PROSITE" id="PS00216">
    <property type="entry name" value="SUGAR_TRANSPORT_1"/>
    <property type="match status" value="1"/>
</dbReference>
<accession>A0A0L0DH70</accession>
<dbReference type="Proteomes" id="UP000054408">
    <property type="component" value="Unassembled WGS sequence"/>
</dbReference>
<dbReference type="GO" id="GO:0016020">
    <property type="term" value="C:membrane"/>
    <property type="evidence" value="ECO:0007669"/>
    <property type="project" value="UniProtKB-SubCell"/>
</dbReference>
<name>A0A0L0DH70_THETB</name>
<dbReference type="PANTHER" id="PTHR19444:SF13">
    <property type="entry name" value="PROTEIN UNC-93 HOMOLOG A"/>
    <property type="match status" value="1"/>
</dbReference>
<evidence type="ECO:0000256" key="1">
    <source>
        <dbReference type="ARBA" id="ARBA00004141"/>
    </source>
</evidence>
<dbReference type="GeneID" id="25570002"/>
<evidence type="ECO:0000259" key="7">
    <source>
        <dbReference type="PROSITE" id="PS50850"/>
    </source>
</evidence>
<comment type="similarity">
    <text evidence="2">Belongs to the unc-93 family.</text>
</comment>
<dbReference type="PROSITE" id="PS50850">
    <property type="entry name" value="MFS"/>
    <property type="match status" value="1"/>
</dbReference>
<dbReference type="InterPro" id="IPR036259">
    <property type="entry name" value="MFS_trans_sf"/>
</dbReference>
<gene>
    <name evidence="8" type="ORF">AMSG_12087</name>
</gene>
<dbReference type="Pfam" id="PF05978">
    <property type="entry name" value="UNC-93"/>
    <property type="match status" value="1"/>
</dbReference>
<dbReference type="AlphaFoldDB" id="A0A0L0DH70"/>
<dbReference type="EMBL" id="GL349467">
    <property type="protein sequence ID" value="KNC51481.1"/>
    <property type="molecule type" value="Genomic_DNA"/>
</dbReference>
<keyword evidence="9" id="KW-1185">Reference proteome</keyword>
<comment type="subcellular location">
    <subcellularLocation>
        <location evidence="1">Membrane</location>
        <topology evidence="1">Multi-pass membrane protein</topology>
    </subcellularLocation>
</comment>
<evidence type="ECO:0000256" key="4">
    <source>
        <dbReference type="ARBA" id="ARBA00022989"/>
    </source>
</evidence>
<evidence type="ECO:0000313" key="9">
    <source>
        <dbReference type="Proteomes" id="UP000054408"/>
    </source>
</evidence>
<dbReference type="InterPro" id="IPR005829">
    <property type="entry name" value="Sugar_transporter_CS"/>
</dbReference>
<feature type="transmembrane region" description="Helical" evidence="6">
    <location>
        <begin position="148"/>
        <end position="168"/>
    </location>
</feature>
<organism evidence="8 9">
    <name type="scientific">Thecamonas trahens ATCC 50062</name>
    <dbReference type="NCBI Taxonomy" id="461836"/>
    <lineage>
        <taxon>Eukaryota</taxon>
        <taxon>Apusozoa</taxon>
        <taxon>Apusomonadida</taxon>
        <taxon>Apusomonadidae</taxon>
        <taxon>Thecamonas</taxon>
    </lineage>
</organism>
<feature type="domain" description="Major facilitator superfamily (MFS) profile" evidence="7">
    <location>
        <begin position="243"/>
        <end position="433"/>
    </location>
</feature>
<dbReference type="SUPFAM" id="SSF103473">
    <property type="entry name" value="MFS general substrate transporter"/>
    <property type="match status" value="1"/>
</dbReference>
<proteinExistence type="inferred from homology"/>
<feature type="transmembrane region" description="Helical" evidence="6">
    <location>
        <begin position="400"/>
        <end position="428"/>
    </location>
</feature>
<evidence type="ECO:0000256" key="6">
    <source>
        <dbReference type="SAM" id="Phobius"/>
    </source>
</evidence>
<keyword evidence="3 6" id="KW-0812">Transmembrane</keyword>
<evidence type="ECO:0000256" key="2">
    <source>
        <dbReference type="ARBA" id="ARBA00009172"/>
    </source>
</evidence>
<protein>
    <recommendedName>
        <fullName evidence="7">Major facilitator superfamily (MFS) profile domain-containing protein</fullName>
    </recommendedName>
</protein>
<dbReference type="InterPro" id="IPR051951">
    <property type="entry name" value="UNC-93_regulatory"/>
</dbReference>
<feature type="transmembrane region" description="Helical" evidence="6">
    <location>
        <begin position="58"/>
        <end position="80"/>
    </location>
</feature>
<dbReference type="GO" id="GO:0022857">
    <property type="term" value="F:transmembrane transporter activity"/>
    <property type="evidence" value="ECO:0007669"/>
    <property type="project" value="InterPro"/>
</dbReference>
<dbReference type="OMA" id="QFQDKTH"/>
<dbReference type="PANTHER" id="PTHR19444">
    <property type="entry name" value="UNC-93 RELATED"/>
    <property type="match status" value="1"/>
</dbReference>
<feature type="transmembrane region" description="Helical" evidence="6">
    <location>
        <begin position="287"/>
        <end position="306"/>
    </location>
</feature>
<keyword evidence="5 6" id="KW-0472">Membrane</keyword>
<dbReference type="STRING" id="461836.A0A0L0DH70"/>
<dbReference type="RefSeq" id="XP_013756167.1">
    <property type="nucleotide sequence ID" value="XM_013900713.1"/>
</dbReference>
<feature type="transmembrane region" description="Helical" evidence="6">
    <location>
        <begin position="318"/>
        <end position="337"/>
    </location>
</feature>
<evidence type="ECO:0000313" key="8">
    <source>
        <dbReference type="EMBL" id="KNC51481.1"/>
    </source>
</evidence>
<reference evidence="8 9" key="1">
    <citation type="submission" date="2010-05" db="EMBL/GenBank/DDBJ databases">
        <title>The Genome Sequence of Thecamonas trahens ATCC 50062.</title>
        <authorList>
            <consortium name="The Broad Institute Genome Sequencing Platform"/>
            <person name="Russ C."/>
            <person name="Cuomo C."/>
            <person name="Shea T."/>
            <person name="Young S.K."/>
            <person name="Zeng Q."/>
            <person name="Koehrsen M."/>
            <person name="Haas B."/>
            <person name="Borodovsky M."/>
            <person name="Guigo R."/>
            <person name="Alvarado L."/>
            <person name="Berlin A."/>
            <person name="Bochicchio J."/>
            <person name="Borenstein D."/>
            <person name="Chapman S."/>
            <person name="Chen Z."/>
            <person name="Freedman E."/>
            <person name="Gellesch M."/>
            <person name="Goldberg J."/>
            <person name="Griggs A."/>
            <person name="Gujja S."/>
            <person name="Heilman E."/>
            <person name="Heiman D."/>
            <person name="Hepburn T."/>
            <person name="Howarth C."/>
            <person name="Jen D."/>
            <person name="Larson L."/>
            <person name="Mehta T."/>
            <person name="Park D."/>
            <person name="Pearson M."/>
            <person name="Roberts A."/>
            <person name="Saif S."/>
            <person name="Shenoy N."/>
            <person name="Sisk P."/>
            <person name="Stolte C."/>
            <person name="Sykes S."/>
            <person name="Thomson T."/>
            <person name="Walk T."/>
            <person name="White J."/>
            <person name="Yandava C."/>
            <person name="Burger G."/>
            <person name="Gray M.W."/>
            <person name="Holland P.W.H."/>
            <person name="King N."/>
            <person name="Lang F.B.F."/>
            <person name="Roger A.J."/>
            <person name="Ruiz-Trillo I."/>
            <person name="Lander E."/>
            <person name="Nusbaum C."/>
        </authorList>
    </citation>
    <scope>NUCLEOTIDE SEQUENCE [LARGE SCALE GENOMIC DNA]</scope>
    <source>
        <strain evidence="8 9">ATCC 50062</strain>
    </source>
</reference>
<dbReference type="Gene3D" id="1.20.1250.20">
    <property type="entry name" value="MFS general substrate transporter like domains"/>
    <property type="match status" value="2"/>
</dbReference>